<dbReference type="InterPro" id="IPR050744">
    <property type="entry name" value="AI-2_Isomerase_LsrG"/>
</dbReference>
<dbReference type="STRING" id="1068978.AMETH_0301"/>
<dbReference type="EMBL" id="CP009110">
    <property type="protein sequence ID" value="AIJ20393.1"/>
    <property type="molecule type" value="Genomic_DNA"/>
</dbReference>
<sequence length="109" mass="11332">MNQTDAVVVIATIEAAEGKEAQVEEALRTAVRAVHPEPGCERYALHRDAKSPTTFVMVEKWASGPALGAHGKGPALAELNAALDGLLAKPLDVQLLTPLPDGDGKLGAL</sequence>
<dbReference type="PANTHER" id="PTHR33336:SF15">
    <property type="entry name" value="ABM DOMAIN-CONTAINING PROTEIN"/>
    <property type="match status" value="1"/>
</dbReference>
<reference evidence="2 3" key="1">
    <citation type="submission" date="2014-07" db="EMBL/GenBank/DDBJ databases">
        <title>Whole Genome Sequence of the Amycolatopsis methanolica 239.</title>
        <authorList>
            <person name="Tang B."/>
        </authorList>
    </citation>
    <scope>NUCLEOTIDE SEQUENCE [LARGE SCALE GENOMIC DNA]</scope>
    <source>
        <strain evidence="2 3">239</strain>
    </source>
</reference>
<dbReference type="RefSeq" id="WP_017986260.1">
    <property type="nucleotide sequence ID" value="NZ_AQUL01000001.1"/>
</dbReference>
<keyword evidence="3" id="KW-1185">Reference proteome</keyword>
<evidence type="ECO:0000313" key="2">
    <source>
        <dbReference type="EMBL" id="AIJ20393.1"/>
    </source>
</evidence>
<accession>A0A076MHM8</accession>
<name>A0A076MHM8_AMYME</name>
<dbReference type="Pfam" id="PF03992">
    <property type="entry name" value="ABM"/>
    <property type="match status" value="1"/>
</dbReference>
<dbReference type="Gene3D" id="3.30.70.100">
    <property type="match status" value="1"/>
</dbReference>
<keyword evidence="2" id="KW-0560">Oxidoreductase</keyword>
<dbReference type="AlphaFoldDB" id="A0A076MHM8"/>
<dbReference type="GO" id="GO:0004497">
    <property type="term" value="F:monooxygenase activity"/>
    <property type="evidence" value="ECO:0007669"/>
    <property type="project" value="UniProtKB-KW"/>
</dbReference>
<dbReference type="PROSITE" id="PS51725">
    <property type="entry name" value="ABM"/>
    <property type="match status" value="1"/>
</dbReference>
<gene>
    <name evidence="2" type="ORF">AMETH_0301</name>
</gene>
<dbReference type="PANTHER" id="PTHR33336">
    <property type="entry name" value="QUINOL MONOOXYGENASE YGIN-RELATED"/>
    <property type="match status" value="1"/>
</dbReference>
<proteinExistence type="predicted"/>
<dbReference type="PATRIC" id="fig|1068978.7.peg.324"/>
<feature type="domain" description="ABM" evidence="1">
    <location>
        <begin position="7"/>
        <end position="95"/>
    </location>
</feature>
<dbReference type="InterPro" id="IPR011008">
    <property type="entry name" value="Dimeric_a/b-barrel"/>
</dbReference>
<dbReference type="eggNOG" id="COG1359">
    <property type="taxonomic scope" value="Bacteria"/>
</dbReference>
<dbReference type="Proteomes" id="UP000062973">
    <property type="component" value="Chromosome"/>
</dbReference>
<keyword evidence="2" id="KW-0503">Monooxygenase</keyword>
<evidence type="ECO:0000259" key="1">
    <source>
        <dbReference type="PROSITE" id="PS51725"/>
    </source>
</evidence>
<dbReference type="HOGENOM" id="CLU_131496_6_4_11"/>
<evidence type="ECO:0000313" key="3">
    <source>
        <dbReference type="Proteomes" id="UP000062973"/>
    </source>
</evidence>
<protein>
    <submittedName>
        <fullName evidence="2">Antibiotic biosynthesis monooxygenase</fullName>
    </submittedName>
</protein>
<dbReference type="KEGG" id="amq:AMETH_0301"/>
<organism evidence="2 3">
    <name type="scientific">Amycolatopsis methanolica 239</name>
    <dbReference type="NCBI Taxonomy" id="1068978"/>
    <lineage>
        <taxon>Bacteria</taxon>
        <taxon>Bacillati</taxon>
        <taxon>Actinomycetota</taxon>
        <taxon>Actinomycetes</taxon>
        <taxon>Pseudonocardiales</taxon>
        <taxon>Pseudonocardiaceae</taxon>
        <taxon>Amycolatopsis</taxon>
        <taxon>Amycolatopsis methanolica group</taxon>
    </lineage>
</organism>
<dbReference type="OrthoDB" id="5241825at2"/>
<dbReference type="SUPFAM" id="SSF54909">
    <property type="entry name" value="Dimeric alpha+beta barrel"/>
    <property type="match status" value="1"/>
</dbReference>
<dbReference type="InterPro" id="IPR007138">
    <property type="entry name" value="ABM_dom"/>
</dbReference>